<dbReference type="EMBL" id="KV429087">
    <property type="protein sequence ID" value="KZT66565.1"/>
    <property type="molecule type" value="Genomic_DNA"/>
</dbReference>
<protein>
    <recommendedName>
        <fullName evidence="4">non-reducing end alpha-L-arabinofuranosidase</fullName>
        <ecNumber evidence="4">3.2.1.55</ecNumber>
    </recommendedName>
</protein>
<keyword evidence="6 10" id="KW-0378">Hydrolase</keyword>
<evidence type="ECO:0000256" key="5">
    <source>
        <dbReference type="ARBA" id="ARBA00022729"/>
    </source>
</evidence>
<comment type="catalytic activity">
    <reaction evidence="1">
        <text>Hydrolysis of terminal non-reducing alpha-L-arabinofuranoside residues in alpha-L-arabinosides.</text>
        <dbReference type="EC" id="3.2.1.55"/>
    </reaction>
</comment>
<dbReference type="EC" id="3.2.1.55" evidence="4"/>
<dbReference type="Gene3D" id="2.60.40.1180">
    <property type="entry name" value="Golgi alpha-mannosidase II"/>
    <property type="match status" value="1"/>
</dbReference>
<dbReference type="InterPro" id="IPR010720">
    <property type="entry name" value="Alpha-L-AF_C"/>
</dbReference>
<dbReference type="InterPro" id="IPR017853">
    <property type="entry name" value="GH"/>
</dbReference>
<comment type="similarity">
    <text evidence="3">Belongs to the glycosyl hydrolase 51 family.</text>
</comment>
<dbReference type="AlphaFoldDB" id="A0A165N632"/>
<dbReference type="Gene3D" id="3.20.20.80">
    <property type="entry name" value="Glycosidases"/>
    <property type="match status" value="1"/>
</dbReference>
<accession>A0A165N632</accession>
<dbReference type="SMART" id="SM00813">
    <property type="entry name" value="Alpha-L-AF_C"/>
    <property type="match status" value="1"/>
</dbReference>
<reference evidence="10 11" key="1">
    <citation type="journal article" date="2016" name="Mol. Biol. Evol.">
        <title>Comparative Genomics of Early-Diverging Mushroom-Forming Fungi Provides Insights into the Origins of Lignocellulose Decay Capabilities.</title>
        <authorList>
            <person name="Nagy L.G."/>
            <person name="Riley R."/>
            <person name="Tritt A."/>
            <person name="Adam C."/>
            <person name="Daum C."/>
            <person name="Floudas D."/>
            <person name="Sun H."/>
            <person name="Yadav J.S."/>
            <person name="Pangilinan J."/>
            <person name="Larsson K.H."/>
            <person name="Matsuura K."/>
            <person name="Barry K."/>
            <person name="Labutti K."/>
            <person name="Kuo R."/>
            <person name="Ohm R.A."/>
            <person name="Bhattacharya S.S."/>
            <person name="Shirouzu T."/>
            <person name="Yoshinaga Y."/>
            <person name="Martin F.M."/>
            <person name="Grigoriev I.V."/>
            <person name="Hibbett D.S."/>
        </authorList>
    </citation>
    <scope>NUCLEOTIDE SEQUENCE [LARGE SCALE GENOMIC DNA]</scope>
    <source>
        <strain evidence="10 11">L-15889</strain>
    </source>
</reference>
<evidence type="ECO:0000256" key="1">
    <source>
        <dbReference type="ARBA" id="ARBA00001462"/>
    </source>
</evidence>
<evidence type="ECO:0000313" key="10">
    <source>
        <dbReference type="EMBL" id="KZT66565.1"/>
    </source>
</evidence>
<name>A0A165N632_9APHY</name>
<dbReference type="Proteomes" id="UP000076727">
    <property type="component" value="Unassembled WGS sequence"/>
</dbReference>
<proteinExistence type="inferred from homology"/>
<dbReference type="UniPathway" id="UPA00667"/>
<dbReference type="InterPro" id="IPR055235">
    <property type="entry name" value="ASD1_cat"/>
</dbReference>
<evidence type="ECO:0000259" key="9">
    <source>
        <dbReference type="SMART" id="SM00813"/>
    </source>
</evidence>
<organism evidence="10 11">
    <name type="scientific">Daedalea quercina L-15889</name>
    <dbReference type="NCBI Taxonomy" id="1314783"/>
    <lineage>
        <taxon>Eukaryota</taxon>
        <taxon>Fungi</taxon>
        <taxon>Dikarya</taxon>
        <taxon>Basidiomycota</taxon>
        <taxon>Agaricomycotina</taxon>
        <taxon>Agaricomycetes</taxon>
        <taxon>Polyporales</taxon>
        <taxon>Fomitopsis</taxon>
    </lineage>
</organism>
<evidence type="ECO:0000256" key="7">
    <source>
        <dbReference type="ARBA" id="ARBA00023180"/>
    </source>
</evidence>
<evidence type="ECO:0000256" key="3">
    <source>
        <dbReference type="ARBA" id="ARBA00007186"/>
    </source>
</evidence>
<evidence type="ECO:0000256" key="6">
    <source>
        <dbReference type="ARBA" id="ARBA00022801"/>
    </source>
</evidence>
<keyword evidence="7" id="KW-0325">Glycoprotein</keyword>
<keyword evidence="5 8" id="KW-0732">Signal</keyword>
<feature type="chain" id="PRO_5007862920" description="non-reducing end alpha-L-arabinofuranosidase" evidence="8">
    <location>
        <begin position="23"/>
        <end position="613"/>
    </location>
</feature>
<dbReference type="Pfam" id="PF22848">
    <property type="entry name" value="ASD1_dom"/>
    <property type="match status" value="1"/>
</dbReference>
<dbReference type="PANTHER" id="PTHR31776:SF0">
    <property type="entry name" value="ALPHA-L-ARABINOFURANOSIDASE 1"/>
    <property type="match status" value="1"/>
</dbReference>
<dbReference type="InterPro" id="IPR013780">
    <property type="entry name" value="Glyco_hydro_b"/>
</dbReference>
<dbReference type="InterPro" id="IPR051563">
    <property type="entry name" value="Glycosyl_Hydrolase_51"/>
</dbReference>
<gene>
    <name evidence="10" type="ORF">DAEQUDRAFT_746512</name>
</gene>
<feature type="signal peptide" evidence="8">
    <location>
        <begin position="1"/>
        <end position="22"/>
    </location>
</feature>
<dbReference type="OrthoDB" id="406864at2759"/>
<dbReference type="PANTHER" id="PTHR31776">
    <property type="entry name" value="ALPHA-L-ARABINOFURANOSIDASE 1"/>
    <property type="match status" value="1"/>
</dbReference>
<dbReference type="SUPFAM" id="SSF51445">
    <property type="entry name" value="(Trans)glycosidases"/>
    <property type="match status" value="1"/>
</dbReference>
<comment type="pathway">
    <text evidence="2">Glycan metabolism; L-arabinan degradation.</text>
</comment>
<evidence type="ECO:0000256" key="8">
    <source>
        <dbReference type="SAM" id="SignalP"/>
    </source>
</evidence>
<evidence type="ECO:0000313" key="11">
    <source>
        <dbReference type="Proteomes" id="UP000076727"/>
    </source>
</evidence>
<dbReference type="GO" id="GO:0046556">
    <property type="term" value="F:alpha-L-arabinofuranosidase activity"/>
    <property type="evidence" value="ECO:0007669"/>
    <property type="project" value="UniProtKB-EC"/>
</dbReference>
<feature type="domain" description="Alpha-L-arabinofuranosidase C-terminal" evidence="9">
    <location>
        <begin position="437"/>
        <end position="604"/>
    </location>
</feature>
<evidence type="ECO:0000256" key="2">
    <source>
        <dbReference type="ARBA" id="ARBA00004834"/>
    </source>
</evidence>
<dbReference type="Pfam" id="PF06964">
    <property type="entry name" value="Alpha-L-AF_C"/>
    <property type="match status" value="1"/>
</dbReference>
<sequence>MAVRYFLTAALLAGLYVPVCQAVTTVSVSATASHAIPTTLLLQNRAFQQVTPGDTSSLDPWVAVNGAELEVIADTDPVSSALPNSLQVMIPSAATGSVGVSNPGYWGINVNSSWTYNASLYYRFPSESSYSGTLTVGLESDSGEVFASNSTTINGSQTSWANVFLTLTPSSSATNTNNSFFVTVNGSEAAGETINFALFSLFPPTYKDRPNGMRIDIAETLAGMKPAFFRFPGGNNLGESFDTRWQWNATVGSLLDRPGRVGDWGYVNTDGLGLLEYLYFFEDVGMQPIMAVWAGYSLDGDSEPEDALAPFIQQAIDQINFVVGDPSTSDAAALRASLGHPDPFYLQYVEIGNEDFFASDSYTYRWPDFYGNLSAAFPNLTFIATAYPFDPVIYPTPPHYDVHVYQTPDWFIENAFYYDSFERNGTTYFELTDNIQGEYASISTNASNLYGTAAEGRFLYPTVQSSTAEAAFMTGLERNSDIVFAASYAPLLNLVNDSQWLFSVNVGDEYLPSTLPTESGSLFWTISRNSTSNDVFIKVVNPASDDQDVLFDLAFTTVASTGTLQLLHGGQNDSNTPTTPDLVTPQTSTIATGQTFNYTAPSYSVSVITVNVS</sequence>
<dbReference type="GO" id="GO:0031222">
    <property type="term" value="P:arabinan catabolic process"/>
    <property type="evidence" value="ECO:0007669"/>
    <property type="project" value="UniProtKB-UniPathway"/>
</dbReference>
<dbReference type="GO" id="GO:0046373">
    <property type="term" value="P:L-arabinose metabolic process"/>
    <property type="evidence" value="ECO:0007669"/>
    <property type="project" value="InterPro"/>
</dbReference>
<dbReference type="STRING" id="1314783.A0A165N632"/>
<keyword evidence="11" id="KW-1185">Reference proteome</keyword>
<evidence type="ECO:0000256" key="4">
    <source>
        <dbReference type="ARBA" id="ARBA00012670"/>
    </source>
</evidence>